<name>A0AAE4Z8I1_9BACT</name>
<dbReference type="EMBL" id="JAACAK010000041">
    <property type="protein sequence ID" value="NIR74437.1"/>
    <property type="molecule type" value="Genomic_DNA"/>
</dbReference>
<dbReference type="Proteomes" id="UP000702544">
    <property type="component" value="Unassembled WGS sequence"/>
</dbReference>
<gene>
    <name evidence="3" type="ORF">GWO12_04915</name>
</gene>
<dbReference type="PANTHER" id="PTHR30087">
    <property type="entry name" value="INNER MEMBRANE PROTEIN"/>
    <property type="match status" value="1"/>
</dbReference>
<dbReference type="InterPro" id="IPR007553">
    <property type="entry name" value="2-thiour_desulf"/>
</dbReference>
<dbReference type="Pfam" id="PF08349">
    <property type="entry name" value="DUF1722"/>
    <property type="match status" value="1"/>
</dbReference>
<evidence type="ECO:0000313" key="4">
    <source>
        <dbReference type="Proteomes" id="UP000702544"/>
    </source>
</evidence>
<sequence length="348" mass="40221">MYRHRDSTHRWGAEPAPGRRHARREKLVEHPKPVVVVSRCLEFEPVRYNAQVIPYDFIRELEPFVEYRPVCPELEIGLGVPRDPIRIVTIDGEARLVQPDTDRDVTVEMREFSDAFLGSLDVVDGFILKNRSPSCGITDVKIYRGIEPSSSSTRGAGFFGGRVLDLYPGLAIEDEGRLRNYTIREHFLTKLFTLTRFRKLKESGAMRDLVRFQAENKLLLMAYSQKELRAMGRIVANPEKEPFERVIARYEEHLHAALSRLPRYTSVINVLEHAAGYFKNELKGREKAFYRESLARYRNRQVPISAVSSILRAWIVRFDEEYLLPQTFFMPYPEPLMSLSDSGKGRIG</sequence>
<protein>
    <submittedName>
        <fullName evidence="3">DUF523 and DUF1722 domain-containing protein</fullName>
    </submittedName>
</protein>
<proteinExistence type="predicted"/>
<dbReference type="PIRSF" id="PIRSF037004">
    <property type="entry name" value="UCP037004"/>
    <property type="match status" value="1"/>
</dbReference>
<feature type="domain" description="DUF1722" evidence="2">
    <location>
        <begin position="217"/>
        <end position="333"/>
    </location>
</feature>
<feature type="region of interest" description="Disordered" evidence="1">
    <location>
        <begin position="1"/>
        <end position="24"/>
    </location>
</feature>
<dbReference type="Pfam" id="PF04463">
    <property type="entry name" value="2-thiour_desulf"/>
    <property type="match status" value="1"/>
</dbReference>
<dbReference type="PANTHER" id="PTHR30087:SF0">
    <property type="entry name" value="INNER MEMBRANE PROTEIN"/>
    <property type="match status" value="1"/>
</dbReference>
<accession>A0AAE4Z8I1</accession>
<evidence type="ECO:0000259" key="2">
    <source>
        <dbReference type="Pfam" id="PF08349"/>
    </source>
</evidence>
<evidence type="ECO:0000256" key="1">
    <source>
        <dbReference type="SAM" id="MobiDB-lite"/>
    </source>
</evidence>
<evidence type="ECO:0000313" key="3">
    <source>
        <dbReference type="EMBL" id="NIR74437.1"/>
    </source>
</evidence>
<comment type="caution">
    <text evidence="3">The sequence shown here is derived from an EMBL/GenBank/DDBJ whole genome shotgun (WGS) entry which is preliminary data.</text>
</comment>
<dbReference type="AlphaFoldDB" id="A0AAE4Z8I1"/>
<dbReference type="InterPro" id="IPR017087">
    <property type="entry name" value="UCP037004"/>
</dbReference>
<organism evidence="3 4">
    <name type="scientific">Candidatus Kutchimonas denitrificans</name>
    <dbReference type="NCBI Taxonomy" id="3056748"/>
    <lineage>
        <taxon>Bacteria</taxon>
        <taxon>Pseudomonadati</taxon>
        <taxon>Gemmatimonadota</taxon>
        <taxon>Gemmatimonadia</taxon>
        <taxon>Candidatus Palauibacterales</taxon>
        <taxon>Candidatus Palauibacteraceae</taxon>
        <taxon>Candidatus Kutchimonas</taxon>
    </lineage>
</organism>
<reference evidence="3 4" key="1">
    <citation type="submission" date="2020-01" db="EMBL/GenBank/DDBJ databases">
        <title>Genomes assembled from Gulf of Kutch pelagic sediment metagenomes.</title>
        <authorList>
            <person name="Chandrashekar M."/>
            <person name="Mahajan M.S."/>
            <person name="Dave K.J."/>
            <person name="Vatsa P."/>
            <person name="Nathani N.M."/>
        </authorList>
    </citation>
    <scope>NUCLEOTIDE SEQUENCE [LARGE SCALE GENOMIC DNA]</scope>
    <source>
        <strain evidence="3">KS3-K002</strain>
    </source>
</reference>
<dbReference type="InterPro" id="IPR013560">
    <property type="entry name" value="DUF1722"/>
</dbReference>
<feature type="compositionally biased region" description="Basic and acidic residues" evidence="1">
    <location>
        <begin position="1"/>
        <end position="12"/>
    </location>
</feature>